<evidence type="ECO:0000256" key="4">
    <source>
        <dbReference type="RuleBase" id="RU003719"/>
    </source>
</evidence>
<evidence type="ECO:0000256" key="2">
    <source>
        <dbReference type="ARBA" id="ARBA00023002"/>
    </source>
</evidence>
<sequence length="324" mass="35149">MKKTVVAYAALPPSCIARLAQTFDLRDFTGQSGLSRKPAFATALAEAEGVIGAGLLWDRTRIEACPKLRVVSTVTVGYDLYDVEALTERRILLCNTPDVLTESVADLSLALMLSCARRIGELERMVRSGHWKRSVDAPEFGSDAYGKTLGIIGMGRIGAAVVRRAALGFGMRVLYDARSDKPQVERDYGAQRRSLDDLLRESDFVCVLAPLTPETENLLGAREFALMKPTAFLINVARGKVIDESALAVALRERRIAGAGLDVFVREPLAVDSPLMLLDNVVLVPHIGSATHETRQAMADMATDNLIAALTGGEPRAMVNPQVR</sequence>
<reference evidence="7 8" key="1">
    <citation type="journal article" date="2012" name="J. Bacteriol.">
        <title>Genome Sequence of n-Alkane-Degrading Hydrocarboniphaga effusa Strain AP103T (ATCC BAA-332T).</title>
        <authorList>
            <person name="Chang H.K."/>
            <person name="Zylstra G.J."/>
            <person name="Chae J.C."/>
        </authorList>
    </citation>
    <scope>NUCLEOTIDE SEQUENCE [LARGE SCALE GENOMIC DNA]</scope>
    <source>
        <strain evidence="7 8">AP103</strain>
    </source>
</reference>
<dbReference type="PANTHER" id="PTHR10996">
    <property type="entry name" value="2-HYDROXYACID DEHYDROGENASE-RELATED"/>
    <property type="match status" value="1"/>
</dbReference>
<dbReference type="InterPro" id="IPR050223">
    <property type="entry name" value="D-isomer_2-hydroxyacid_DH"/>
</dbReference>
<evidence type="ECO:0000313" key="8">
    <source>
        <dbReference type="Proteomes" id="UP000003704"/>
    </source>
</evidence>
<dbReference type="PROSITE" id="PS00671">
    <property type="entry name" value="D_2_HYDROXYACID_DH_3"/>
    <property type="match status" value="1"/>
</dbReference>
<dbReference type="InterPro" id="IPR006140">
    <property type="entry name" value="D-isomer_DH_NAD-bd"/>
</dbReference>
<dbReference type="GO" id="GO:0030267">
    <property type="term" value="F:glyoxylate reductase (NADPH) activity"/>
    <property type="evidence" value="ECO:0007669"/>
    <property type="project" value="TreeGrafter"/>
</dbReference>
<evidence type="ECO:0000313" key="7">
    <source>
        <dbReference type="EMBL" id="EIT69658.1"/>
    </source>
</evidence>
<dbReference type="OrthoDB" id="9805416at2"/>
<comment type="similarity">
    <text evidence="1 4">Belongs to the D-isomer specific 2-hydroxyacid dehydrogenase family.</text>
</comment>
<evidence type="ECO:0000259" key="5">
    <source>
        <dbReference type="Pfam" id="PF00389"/>
    </source>
</evidence>
<dbReference type="STRING" id="1172194.WQQ_32400"/>
<comment type="caution">
    <text evidence="7">The sequence shown here is derived from an EMBL/GenBank/DDBJ whole genome shotgun (WGS) entry which is preliminary data.</text>
</comment>
<dbReference type="Gene3D" id="3.40.50.720">
    <property type="entry name" value="NAD(P)-binding Rossmann-like Domain"/>
    <property type="match status" value="2"/>
</dbReference>
<protein>
    <submittedName>
        <fullName evidence="7">Uncharacterized protein</fullName>
    </submittedName>
</protein>
<dbReference type="EMBL" id="AKGD01000002">
    <property type="protein sequence ID" value="EIT69658.1"/>
    <property type="molecule type" value="Genomic_DNA"/>
</dbReference>
<dbReference type="CDD" id="cd05301">
    <property type="entry name" value="GDH"/>
    <property type="match status" value="1"/>
</dbReference>
<dbReference type="FunFam" id="3.40.50.720:FF:000462">
    <property type="entry name" value="Glyoxylate reductase (NADP+)"/>
    <property type="match status" value="1"/>
</dbReference>
<dbReference type="InterPro" id="IPR029753">
    <property type="entry name" value="D-isomer_DH_CS"/>
</dbReference>
<keyword evidence="3" id="KW-0520">NAD</keyword>
<dbReference type="SUPFAM" id="SSF51735">
    <property type="entry name" value="NAD(P)-binding Rossmann-fold domains"/>
    <property type="match status" value="1"/>
</dbReference>
<dbReference type="GO" id="GO:0051287">
    <property type="term" value="F:NAD binding"/>
    <property type="evidence" value="ECO:0007669"/>
    <property type="project" value="InterPro"/>
</dbReference>
<dbReference type="InterPro" id="IPR006139">
    <property type="entry name" value="D-isomer_2_OHA_DH_cat_dom"/>
</dbReference>
<keyword evidence="2 4" id="KW-0560">Oxidoreductase</keyword>
<evidence type="ECO:0000256" key="3">
    <source>
        <dbReference type="ARBA" id="ARBA00023027"/>
    </source>
</evidence>
<keyword evidence="8" id="KW-1185">Reference proteome</keyword>
<dbReference type="SUPFAM" id="SSF52283">
    <property type="entry name" value="Formate/glycerate dehydrogenase catalytic domain-like"/>
    <property type="match status" value="1"/>
</dbReference>
<dbReference type="Pfam" id="PF02826">
    <property type="entry name" value="2-Hacid_dh_C"/>
    <property type="match status" value="1"/>
</dbReference>
<dbReference type="RefSeq" id="WP_007186179.1">
    <property type="nucleotide sequence ID" value="NZ_AKGD01000002.1"/>
</dbReference>
<accession>I8T7D6</accession>
<dbReference type="GO" id="GO:0005829">
    <property type="term" value="C:cytosol"/>
    <property type="evidence" value="ECO:0007669"/>
    <property type="project" value="TreeGrafter"/>
</dbReference>
<dbReference type="PATRIC" id="fig|1172194.4.peg.3141"/>
<feature type="domain" description="D-isomer specific 2-hydroxyacid dehydrogenase NAD-binding" evidence="6">
    <location>
        <begin position="109"/>
        <end position="288"/>
    </location>
</feature>
<proteinExistence type="inferred from homology"/>
<gene>
    <name evidence="7" type="ORF">WQQ_32400</name>
</gene>
<feature type="domain" description="D-isomer specific 2-hydroxyacid dehydrogenase catalytic" evidence="5">
    <location>
        <begin position="6"/>
        <end position="320"/>
    </location>
</feature>
<dbReference type="InterPro" id="IPR036291">
    <property type="entry name" value="NAD(P)-bd_dom_sf"/>
</dbReference>
<dbReference type="GO" id="GO:0016618">
    <property type="term" value="F:hydroxypyruvate reductase [NAD(P)H] activity"/>
    <property type="evidence" value="ECO:0007669"/>
    <property type="project" value="TreeGrafter"/>
</dbReference>
<dbReference type="AlphaFoldDB" id="I8T7D6"/>
<evidence type="ECO:0000256" key="1">
    <source>
        <dbReference type="ARBA" id="ARBA00005854"/>
    </source>
</evidence>
<dbReference type="Proteomes" id="UP000003704">
    <property type="component" value="Unassembled WGS sequence"/>
</dbReference>
<dbReference type="PANTHER" id="PTHR10996:SF283">
    <property type="entry name" value="GLYOXYLATE_HYDROXYPYRUVATE REDUCTASE B"/>
    <property type="match status" value="1"/>
</dbReference>
<dbReference type="Pfam" id="PF00389">
    <property type="entry name" value="2-Hacid_dh"/>
    <property type="match status" value="1"/>
</dbReference>
<evidence type="ECO:0000259" key="6">
    <source>
        <dbReference type="Pfam" id="PF02826"/>
    </source>
</evidence>
<name>I8T7D6_9GAMM</name>
<organism evidence="7 8">
    <name type="scientific">Hydrocarboniphaga effusa AP103</name>
    <dbReference type="NCBI Taxonomy" id="1172194"/>
    <lineage>
        <taxon>Bacteria</taxon>
        <taxon>Pseudomonadati</taxon>
        <taxon>Pseudomonadota</taxon>
        <taxon>Gammaproteobacteria</taxon>
        <taxon>Nevskiales</taxon>
        <taxon>Nevskiaceae</taxon>
        <taxon>Hydrocarboniphaga</taxon>
    </lineage>
</organism>